<dbReference type="PANTHER" id="PTHR39671">
    <property type="entry name" value="COMPLEX PROTEIN NUCLEASE, PUTATIVE KREPB1-RELATED-RELATED"/>
    <property type="match status" value="1"/>
</dbReference>
<gene>
    <name evidence="1" type="ORF">TVY486_1005360</name>
</gene>
<reference evidence="1" key="1">
    <citation type="journal article" date="2012" name="Proc. Natl. Acad. Sci. U.S.A.">
        <title>Antigenic diversity is generated by distinct evolutionary mechanisms in African trypanosome species.</title>
        <authorList>
            <person name="Jackson A.P."/>
            <person name="Berry A."/>
            <person name="Aslett M."/>
            <person name="Allison H.C."/>
            <person name="Burton P."/>
            <person name="Vavrova-Anderson J."/>
            <person name="Brown R."/>
            <person name="Browne H."/>
            <person name="Corton N."/>
            <person name="Hauser H."/>
            <person name="Gamble J."/>
            <person name="Gilderthorp R."/>
            <person name="Marcello L."/>
            <person name="McQuillan J."/>
            <person name="Otto T.D."/>
            <person name="Quail M.A."/>
            <person name="Sanders M.J."/>
            <person name="van Tonder A."/>
            <person name="Ginger M.L."/>
            <person name="Field M.C."/>
            <person name="Barry J.D."/>
            <person name="Hertz-Fowler C."/>
            <person name="Berriman M."/>
        </authorList>
    </citation>
    <scope>NUCLEOTIDE SEQUENCE</scope>
    <source>
        <strain evidence="1">Y486</strain>
    </source>
</reference>
<dbReference type="SUPFAM" id="SSF69065">
    <property type="entry name" value="RNase III domain-like"/>
    <property type="match status" value="1"/>
</dbReference>
<accession>G0U6I1</accession>
<protein>
    <submittedName>
        <fullName evidence="1">Putative RNA editing complex protein MP67</fullName>
    </submittedName>
</protein>
<sequence length="600" mass="67215">MRWTFSQRASKPPPSRAPLRCNLEDVFGWGVSPPETNGISGAKSSGSKATSLMYNSGQRRCTLCDERLEASFQAHSAYVGHIARVGIIERAVALLQKGRHKVGSVGRPPTIDAGRDLAALVKMWWARINVTHSSALPDYRRIPALSALQPSQRLWRVRFLIQFLRDRDVIRDSLRIARCQGAGESGFVRSPRFERSEMIGDNIVKVVIPDRFLVRLFPASEGGVTHKLACIQQMLDSNEGLLQIYDYLDLNSIVSGFASPNNKTKSDVVESLFGELQSYLWTTEVSCGCSKYPAIPTCEHRYVRALVDHLLNELTHMIIMWRIESTLKNGQSLVEQLQQKGVQSSGHGAEENTGSTVFIKESEWDRGRYAVLPLLLPFPYRRASYSPASVTGRRPHRPLSPVPMDLGAMWHLKEGGTPLMLFDSPVPLPEAMRLHYTARYHVVSRIDEYWREVFAALTTSDNVSVLAIPSISTDTQVSGSERQVGMQPRKRLNVDCCLPWERAAEKFPTWHHDVKLSQVRHAVAKHIQARGLFVDSVDWRGMLDKLSADIKPDYSLKLNALHCTPMRPPGASARIAASPAGVDFVLGGRPYMPPLQHCWH</sequence>
<organism evidence="1">
    <name type="scientific">Trypanosoma vivax (strain Y486)</name>
    <dbReference type="NCBI Taxonomy" id="1055687"/>
    <lineage>
        <taxon>Eukaryota</taxon>
        <taxon>Discoba</taxon>
        <taxon>Euglenozoa</taxon>
        <taxon>Kinetoplastea</taxon>
        <taxon>Metakinetoplastina</taxon>
        <taxon>Trypanosomatida</taxon>
        <taxon>Trypanosomatidae</taxon>
        <taxon>Trypanosoma</taxon>
        <taxon>Duttonella</taxon>
    </lineage>
</organism>
<proteinExistence type="predicted"/>
<dbReference type="EMBL" id="HE573026">
    <property type="protein sequence ID" value="CCC51485.1"/>
    <property type="molecule type" value="Genomic_DNA"/>
</dbReference>
<name>G0U6I1_TRYVY</name>
<dbReference type="GO" id="GO:0004525">
    <property type="term" value="F:ribonuclease III activity"/>
    <property type="evidence" value="ECO:0007669"/>
    <property type="project" value="InterPro"/>
</dbReference>
<dbReference type="GO" id="GO:0006396">
    <property type="term" value="P:RNA processing"/>
    <property type="evidence" value="ECO:0007669"/>
    <property type="project" value="InterPro"/>
</dbReference>
<evidence type="ECO:0000313" key="1">
    <source>
        <dbReference type="EMBL" id="CCC51485.1"/>
    </source>
</evidence>
<dbReference type="InterPro" id="IPR036389">
    <property type="entry name" value="RNase_III_sf"/>
</dbReference>
<dbReference type="CDD" id="cd23727">
    <property type="entry name" value="ZF_RNaseIII_KREN3"/>
    <property type="match status" value="1"/>
</dbReference>
<dbReference type="AlphaFoldDB" id="G0U6I1"/>
<dbReference type="PANTHER" id="PTHR39671:SF1">
    <property type="entry name" value="RNA EDITING COMPLEX PROTEIN MP67"/>
    <property type="match status" value="1"/>
</dbReference>